<keyword evidence="2" id="KW-0479">Metal-binding</keyword>
<evidence type="ECO:0000313" key="8">
    <source>
        <dbReference type="Proteomes" id="UP000637578"/>
    </source>
</evidence>
<dbReference type="Proteomes" id="UP000637578">
    <property type="component" value="Unassembled WGS sequence"/>
</dbReference>
<organism evidence="7 8">
    <name type="scientific">Longimycelium tulufanense</name>
    <dbReference type="NCBI Taxonomy" id="907463"/>
    <lineage>
        <taxon>Bacteria</taxon>
        <taxon>Bacillati</taxon>
        <taxon>Actinomycetota</taxon>
        <taxon>Actinomycetes</taxon>
        <taxon>Pseudonocardiales</taxon>
        <taxon>Pseudonocardiaceae</taxon>
        <taxon>Longimycelium</taxon>
    </lineage>
</organism>
<accession>A0A8J3CEP2</accession>
<dbReference type="EMBL" id="BMMK01000057">
    <property type="protein sequence ID" value="GGM82637.1"/>
    <property type="molecule type" value="Genomic_DNA"/>
</dbReference>
<dbReference type="Pfam" id="PF13470">
    <property type="entry name" value="PIN_3"/>
    <property type="match status" value="1"/>
</dbReference>
<reference evidence="7" key="1">
    <citation type="journal article" date="2014" name="Int. J. Syst. Evol. Microbiol.">
        <title>Complete genome sequence of Corynebacterium casei LMG S-19264T (=DSM 44701T), isolated from a smear-ripened cheese.</title>
        <authorList>
            <consortium name="US DOE Joint Genome Institute (JGI-PGF)"/>
            <person name="Walter F."/>
            <person name="Albersmeier A."/>
            <person name="Kalinowski J."/>
            <person name="Ruckert C."/>
        </authorList>
    </citation>
    <scope>NUCLEOTIDE SEQUENCE</scope>
    <source>
        <strain evidence="7">CGMCC 4.5737</strain>
    </source>
</reference>
<evidence type="ECO:0008006" key="9">
    <source>
        <dbReference type="Google" id="ProtNLM"/>
    </source>
</evidence>
<keyword evidence="4" id="KW-0460">Magnesium</keyword>
<sequence length="183" mass="20403">MLVVVYDANVLYPSTVRDLLIRIAQAGLVRARWTDRILDEVFDNLRANRPDLDAGRLGRTRELMVRAVRDCLVTGYEPWIEGLELPDPDDRHVLAAAIRARAQVIVTNDLGDFPVDVLARWDIEPKSADQFVLGQVEEAPKVVYGCVQRIADSWTSPPGTVNDVLVRLEHQGLPQVVAALRGS</sequence>
<evidence type="ECO:0000256" key="3">
    <source>
        <dbReference type="ARBA" id="ARBA00022801"/>
    </source>
</evidence>
<gene>
    <name evidence="7" type="ORF">GCM10012275_61520</name>
</gene>
<keyword evidence="8" id="KW-1185">Reference proteome</keyword>
<proteinExistence type="predicted"/>
<dbReference type="InterPro" id="IPR058652">
    <property type="entry name" value="VapC50_C"/>
</dbReference>
<evidence type="ECO:0000259" key="5">
    <source>
        <dbReference type="Pfam" id="PF13470"/>
    </source>
</evidence>
<comment type="caution">
    <text evidence="7">The sequence shown here is derived from an EMBL/GenBank/DDBJ whole genome shotgun (WGS) entry which is preliminary data.</text>
</comment>
<keyword evidence="1" id="KW-0540">Nuclease</keyword>
<reference evidence="7" key="2">
    <citation type="submission" date="2020-09" db="EMBL/GenBank/DDBJ databases">
        <authorList>
            <person name="Sun Q."/>
            <person name="Zhou Y."/>
        </authorList>
    </citation>
    <scope>NUCLEOTIDE SEQUENCE</scope>
    <source>
        <strain evidence="7">CGMCC 4.5737</strain>
    </source>
</reference>
<protein>
    <recommendedName>
        <fullName evidence="9">PIN domain-containing protein</fullName>
    </recommendedName>
</protein>
<evidence type="ECO:0000256" key="4">
    <source>
        <dbReference type="ARBA" id="ARBA00022842"/>
    </source>
</evidence>
<feature type="domain" description="PIN" evidence="5">
    <location>
        <begin position="4"/>
        <end position="109"/>
    </location>
</feature>
<dbReference type="Pfam" id="PF26343">
    <property type="entry name" value="VapC50_C"/>
    <property type="match status" value="1"/>
</dbReference>
<name>A0A8J3CEP2_9PSEU</name>
<keyword evidence="3" id="KW-0378">Hydrolase</keyword>
<dbReference type="InterPro" id="IPR002716">
    <property type="entry name" value="PIN_dom"/>
</dbReference>
<evidence type="ECO:0000256" key="1">
    <source>
        <dbReference type="ARBA" id="ARBA00022722"/>
    </source>
</evidence>
<evidence type="ECO:0000313" key="7">
    <source>
        <dbReference type="EMBL" id="GGM82637.1"/>
    </source>
</evidence>
<feature type="domain" description="VapC50 C-terminal" evidence="6">
    <location>
        <begin position="128"/>
        <end position="181"/>
    </location>
</feature>
<dbReference type="AlphaFoldDB" id="A0A8J3CEP2"/>
<evidence type="ECO:0000256" key="2">
    <source>
        <dbReference type="ARBA" id="ARBA00022723"/>
    </source>
</evidence>
<evidence type="ECO:0000259" key="6">
    <source>
        <dbReference type="Pfam" id="PF26343"/>
    </source>
</evidence>
<dbReference type="GO" id="GO:0016787">
    <property type="term" value="F:hydrolase activity"/>
    <property type="evidence" value="ECO:0007669"/>
    <property type="project" value="UniProtKB-KW"/>
</dbReference>
<dbReference type="GO" id="GO:0004518">
    <property type="term" value="F:nuclease activity"/>
    <property type="evidence" value="ECO:0007669"/>
    <property type="project" value="UniProtKB-KW"/>
</dbReference>
<dbReference type="GO" id="GO:0046872">
    <property type="term" value="F:metal ion binding"/>
    <property type="evidence" value="ECO:0007669"/>
    <property type="project" value="UniProtKB-KW"/>
</dbReference>